<dbReference type="EMBL" id="RQPJ01000003">
    <property type="protein sequence ID" value="RTE53944.1"/>
    <property type="molecule type" value="Genomic_DNA"/>
</dbReference>
<dbReference type="SUPFAM" id="SSF52317">
    <property type="entry name" value="Class I glutamine amidotransferase-like"/>
    <property type="match status" value="1"/>
</dbReference>
<dbReference type="AlphaFoldDB" id="A0A3S0CL94"/>
<feature type="transmembrane region" description="Helical" evidence="1">
    <location>
        <begin position="29"/>
        <end position="47"/>
    </location>
</feature>
<evidence type="ECO:0000313" key="3">
    <source>
        <dbReference type="EMBL" id="RTE53944.1"/>
    </source>
</evidence>
<dbReference type="Pfam" id="PF06283">
    <property type="entry name" value="ThuA"/>
    <property type="match status" value="1"/>
</dbReference>
<evidence type="ECO:0000259" key="2">
    <source>
        <dbReference type="Pfam" id="PF06283"/>
    </source>
</evidence>
<sequence>MFYKKGFGIYFEKRLIGKGLIKKTHKSQLLLRIHFFIVQVLAVMYIFKRIIHHTSISSKEDNKETFMKNIFHKRLAIIASILCCNVLMVKAQIKNASFEKDRVTGERQVVNKLKGWTISSGNVELITSKVFSAAEGNQVLDLNGNQAGSIKQTIKGLEKSADYTLKFEYADQKGRQRDDQTLLATAKVIINGTTVATVRNLSPAPNYIGGIGFGFKATSKGTATIEFVSTTKGDMGLVLDNLKIEMGSPITPPVNDHLVNGGFEMKVDSDSGNPHIYGEQLPGWLIMQENIDLIAIDRFGSPSGKWVIDLGGHGPGGIAQTVTGLTAGAKYRLSALYSRHQSWDQQDPLTGEIFIDDEMVLSLNRDKLTKAPRWEKISHDFIAPPDGEITLSFYSTALKVGGGILYDDIKIEKVSEIAEPKKIPVLIIDGFSNHNWKLNTQYLQKILEATGKFKVSVSTCPNQNTNKFDWESWNPDFNSYPVVIQTCNNIFKEDSLQWPKHVKQAFEEYVSEGGGVYMYHGATNAFKGWPAYNKMLALGWRNKDFGVAVTINEKEELEIIPKGEGENTGHGARTDALVTRIVGHPLHIGMPKSWIAADVEIYRYGRGTTDNLEVLSYAKDPKTQLNFPMEWTVNFGKGKVYCSTYGHLWKNQIWPPNMRCAAFQQSIVRALQWLSGNAVENYVEPDFPTSESTVLRAAILD</sequence>
<dbReference type="Gene3D" id="3.40.50.880">
    <property type="match status" value="1"/>
</dbReference>
<dbReference type="InterPro" id="IPR029062">
    <property type="entry name" value="Class_I_gatase-like"/>
</dbReference>
<dbReference type="Gene3D" id="2.60.120.260">
    <property type="entry name" value="Galactose-binding domain-like"/>
    <property type="match status" value="2"/>
</dbReference>
<dbReference type="PANTHER" id="PTHR40469">
    <property type="entry name" value="SECRETED GLYCOSYL HYDROLASE"/>
    <property type="match status" value="1"/>
</dbReference>
<protein>
    <recommendedName>
        <fullName evidence="2">ThuA-like domain-containing protein</fullName>
    </recommendedName>
</protein>
<organism evidence="3 4">
    <name type="scientific">Arenibacter aquaticus</name>
    <dbReference type="NCBI Taxonomy" id="2489054"/>
    <lineage>
        <taxon>Bacteria</taxon>
        <taxon>Pseudomonadati</taxon>
        <taxon>Bacteroidota</taxon>
        <taxon>Flavobacteriia</taxon>
        <taxon>Flavobacteriales</taxon>
        <taxon>Flavobacteriaceae</taxon>
        <taxon>Arenibacter</taxon>
    </lineage>
</organism>
<keyword evidence="4" id="KW-1185">Reference proteome</keyword>
<dbReference type="InterPro" id="IPR029010">
    <property type="entry name" value="ThuA-like"/>
</dbReference>
<keyword evidence="1" id="KW-0472">Membrane</keyword>
<reference evidence="3 4" key="1">
    <citation type="submission" date="2018-11" db="EMBL/GenBank/DDBJ databases">
        <title>Arenibacter aquaticus sp.nov., a marine bacterium isolated from surface seawater in the South China Sea.</title>
        <authorList>
            <person name="Guo J."/>
            <person name="Sun J."/>
        </authorList>
    </citation>
    <scope>NUCLEOTIDE SEQUENCE [LARGE SCALE GENOMIC DNA]</scope>
    <source>
        <strain evidence="3 4">GUO666</strain>
    </source>
</reference>
<keyword evidence="1" id="KW-1133">Transmembrane helix</keyword>
<feature type="domain" description="ThuA-like" evidence="2">
    <location>
        <begin position="425"/>
        <end position="673"/>
    </location>
</feature>
<evidence type="ECO:0000256" key="1">
    <source>
        <dbReference type="SAM" id="Phobius"/>
    </source>
</evidence>
<dbReference type="PANTHER" id="PTHR40469:SF2">
    <property type="entry name" value="GALACTOSE-BINDING DOMAIN-LIKE SUPERFAMILY PROTEIN"/>
    <property type="match status" value="1"/>
</dbReference>
<name>A0A3S0CL94_9FLAO</name>
<proteinExistence type="predicted"/>
<accession>A0A3S0CL94</accession>
<keyword evidence="1" id="KW-0812">Transmembrane</keyword>
<dbReference type="Proteomes" id="UP000267585">
    <property type="component" value="Unassembled WGS sequence"/>
</dbReference>
<comment type="caution">
    <text evidence="3">The sequence shown here is derived from an EMBL/GenBank/DDBJ whole genome shotgun (WGS) entry which is preliminary data.</text>
</comment>
<gene>
    <name evidence="3" type="ORF">EHW67_08400</name>
</gene>
<evidence type="ECO:0000313" key="4">
    <source>
        <dbReference type="Proteomes" id="UP000267585"/>
    </source>
</evidence>